<comment type="subcellular location">
    <subcellularLocation>
        <location evidence="1">Cell membrane</location>
        <topology evidence="1">Multi-pass membrane protein</topology>
    </subcellularLocation>
</comment>
<feature type="compositionally biased region" description="Basic and acidic residues" evidence="13">
    <location>
        <begin position="586"/>
        <end position="600"/>
    </location>
</feature>
<evidence type="ECO:0000256" key="7">
    <source>
        <dbReference type="ARBA" id="ARBA00022989"/>
    </source>
</evidence>
<dbReference type="InterPro" id="IPR001734">
    <property type="entry name" value="Na/solute_symporter"/>
</dbReference>
<keyword evidence="11" id="KW-0739">Sodium transport</keyword>
<dbReference type="PANTHER" id="PTHR48086:SF3">
    <property type="entry name" value="SODIUM_PROLINE SYMPORTER"/>
    <property type="match status" value="1"/>
</dbReference>
<protein>
    <submittedName>
        <fullName evidence="15">Uncharacterized protein</fullName>
    </submittedName>
</protein>
<evidence type="ECO:0000256" key="9">
    <source>
        <dbReference type="ARBA" id="ARBA00023065"/>
    </source>
</evidence>
<evidence type="ECO:0000256" key="3">
    <source>
        <dbReference type="ARBA" id="ARBA00022448"/>
    </source>
</evidence>
<organism evidence="15 16">
    <name type="scientific">Vitrella brassicaformis (strain CCMP3155)</name>
    <dbReference type="NCBI Taxonomy" id="1169540"/>
    <lineage>
        <taxon>Eukaryota</taxon>
        <taxon>Sar</taxon>
        <taxon>Alveolata</taxon>
        <taxon>Colpodellida</taxon>
        <taxon>Vitrellaceae</taxon>
        <taxon>Vitrella</taxon>
    </lineage>
</organism>
<keyword evidence="4" id="KW-1003">Cell membrane</keyword>
<evidence type="ECO:0000256" key="1">
    <source>
        <dbReference type="ARBA" id="ARBA00004651"/>
    </source>
</evidence>
<feature type="transmembrane region" description="Helical" evidence="14">
    <location>
        <begin position="150"/>
        <end position="170"/>
    </location>
</feature>
<keyword evidence="8" id="KW-0915">Sodium</keyword>
<evidence type="ECO:0000256" key="4">
    <source>
        <dbReference type="ARBA" id="ARBA00022475"/>
    </source>
</evidence>
<evidence type="ECO:0000256" key="12">
    <source>
        <dbReference type="RuleBase" id="RU362091"/>
    </source>
</evidence>
<accession>A0A0G4ETQ5</accession>
<keyword evidence="16" id="KW-1185">Reference proteome</keyword>
<dbReference type="PROSITE" id="PS50283">
    <property type="entry name" value="NA_SOLUT_SYMP_3"/>
    <property type="match status" value="1"/>
</dbReference>
<feature type="transmembrane region" description="Helical" evidence="14">
    <location>
        <begin position="491"/>
        <end position="510"/>
    </location>
</feature>
<keyword evidence="7 14" id="KW-1133">Transmembrane helix</keyword>
<keyword evidence="5 14" id="KW-0812">Transmembrane</keyword>
<feature type="transmembrane region" description="Helical" evidence="14">
    <location>
        <begin position="461"/>
        <end position="484"/>
    </location>
</feature>
<dbReference type="Gene3D" id="1.20.1730.10">
    <property type="entry name" value="Sodium/glucose cotransporter"/>
    <property type="match status" value="1"/>
</dbReference>
<dbReference type="InParanoid" id="A0A0G4ETQ5"/>
<evidence type="ECO:0000256" key="5">
    <source>
        <dbReference type="ARBA" id="ARBA00022692"/>
    </source>
</evidence>
<dbReference type="GO" id="GO:0015293">
    <property type="term" value="F:symporter activity"/>
    <property type="evidence" value="ECO:0007669"/>
    <property type="project" value="UniProtKB-KW"/>
</dbReference>
<evidence type="ECO:0000256" key="8">
    <source>
        <dbReference type="ARBA" id="ARBA00023053"/>
    </source>
</evidence>
<keyword evidence="9" id="KW-0406">Ion transport</keyword>
<dbReference type="GO" id="GO:0005886">
    <property type="term" value="C:plasma membrane"/>
    <property type="evidence" value="ECO:0007669"/>
    <property type="project" value="UniProtKB-SubCell"/>
</dbReference>
<evidence type="ECO:0000313" key="15">
    <source>
        <dbReference type="EMBL" id="CEM01701.1"/>
    </source>
</evidence>
<evidence type="ECO:0000256" key="11">
    <source>
        <dbReference type="ARBA" id="ARBA00023201"/>
    </source>
</evidence>
<feature type="transmembrane region" description="Helical" evidence="14">
    <location>
        <begin position="434"/>
        <end position="455"/>
    </location>
</feature>
<dbReference type="Proteomes" id="UP000041254">
    <property type="component" value="Unassembled WGS sequence"/>
</dbReference>
<evidence type="ECO:0000256" key="14">
    <source>
        <dbReference type="SAM" id="Phobius"/>
    </source>
</evidence>
<evidence type="ECO:0000313" key="16">
    <source>
        <dbReference type="Proteomes" id="UP000041254"/>
    </source>
</evidence>
<evidence type="ECO:0000256" key="10">
    <source>
        <dbReference type="ARBA" id="ARBA00023136"/>
    </source>
</evidence>
<feature type="transmembrane region" description="Helical" evidence="14">
    <location>
        <begin position="190"/>
        <end position="212"/>
    </location>
</feature>
<dbReference type="STRING" id="1169540.A0A0G4ETQ5"/>
<dbReference type="VEuPathDB" id="CryptoDB:Vbra_8146"/>
<keyword evidence="10 14" id="KW-0472">Membrane</keyword>
<name>A0A0G4ETQ5_VITBC</name>
<feature type="transmembrane region" description="Helical" evidence="14">
    <location>
        <begin position="551"/>
        <end position="567"/>
    </location>
</feature>
<evidence type="ECO:0000256" key="2">
    <source>
        <dbReference type="ARBA" id="ARBA00006434"/>
    </source>
</evidence>
<dbReference type="OMA" id="ARCMASK"/>
<dbReference type="PANTHER" id="PTHR48086">
    <property type="entry name" value="SODIUM/PROLINE SYMPORTER-RELATED"/>
    <property type="match status" value="1"/>
</dbReference>
<gene>
    <name evidence="15" type="ORF">Vbra_8146</name>
</gene>
<proteinExistence type="inferred from homology"/>
<dbReference type="AlphaFoldDB" id="A0A0G4ETQ5"/>
<evidence type="ECO:0000256" key="13">
    <source>
        <dbReference type="SAM" id="MobiDB-lite"/>
    </source>
</evidence>
<reference evidence="15 16" key="1">
    <citation type="submission" date="2014-11" db="EMBL/GenBank/DDBJ databases">
        <authorList>
            <person name="Zhu J."/>
            <person name="Qi W."/>
            <person name="Song R."/>
        </authorList>
    </citation>
    <scope>NUCLEOTIDE SEQUENCE [LARGE SCALE GENOMIC DNA]</scope>
</reference>
<dbReference type="PhylomeDB" id="A0A0G4ETQ5"/>
<dbReference type="EMBL" id="CDMY01000308">
    <property type="protein sequence ID" value="CEM01701.1"/>
    <property type="molecule type" value="Genomic_DNA"/>
</dbReference>
<keyword evidence="6" id="KW-0769">Symport</keyword>
<feature type="transmembrane region" description="Helical" evidence="14">
    <location>
        <begin position="272"/>
        <end position="291"/>
    </location>
</feature>
<feature type="transmembrane region" description="Helical" evidence="14">
    <location>
        <begin position="110"/>
        <end position="129"/>
    </location>
</feature>
<feature type="transmembrane region" description="Helical" evidence="14">
    <location>
        <begin position="303"/>
        <end position="325"/>
    </location>
</feature>
<dbReference type="InterPro" id="IPR050277">
    <property type="entry name" value="Sodium:Solute_Symporter"/>
</dbReference>
<feature type="transmembrane region" description="Helical" evidence="14">
    <location>
        <begin position="40"/>
        <end position="62"/>
    </location>
</feature>
<dbReference type="Pfam" id="PF00474">
    <property type="entry name" value="SSF"/>
    <property type="match status" value="2"/>
</dbReference>
<feature type="transmembrane region" description="Helical" evidence="14">
    <location>
        <begin position="389"/>
        <end position="413"/>
    </location>
</feature>
<sequence length="632" mass="67464">MADACTCAIAGSGCEDQFTQCGIPCPQAFPTSAYDLAVTYGVPVVCFMALFLIIGLLTILRVRGDPENFFVCGRSLPLFVVTMTLASQSLDSSGALGNVILSYKFHFWDGAVLPIGLACCLFMNGFFLAKPLHQMNLLTLPDFFKRKYGYIAEVCACILCMVSFIFLLAGNFVGTSTLLGFLFNIDQDSATWITAIAIWAYTAAGGLFSVAYTDVLQAGLGWTGILVGSIYAFVHFGASPDKGPAYPYGDTPIVWGGMRDGDAYAPFPNAIMFNWSTIFVLAFGNLMALDFQARTFASRSWQVAKWGNILAGIATIVLGLFWSFVGGTARKLYGPQSPYAEFRVDSCSTDLELLNPDGTITKGAASCAEWVFDPNGPLKMFTNEFPPFLGAWMMISIVAASMSTADGAILALSTVASHNLARKLGGWFGDSKNLLTLTRVTTIIWTVVAALVATFNADPGALLIVAFDCVFAGTVVPLFAGVYWKKTTPNAAIASIVGGSVLRGILQFALPKDGSLVLLGPTTAKAYGPSVEDVAQCVQPRLQDWSGVDSLIAPAFSLFLIVTISLFERSCAKGDCLGGFLKRWRTPTDEMKPPGEEKELAGGMSPSTFAGDSPPLPGSPTKSGKYSDDTDV</sequence>
<dbReference type="OrthoDB" id="6132759at2759"/>
<comment type="similarity">
    <text evidence="2 12">Belongs to the sodium:solute symporter (SSF) (TC 2.A.21) family.</text>
</comment>
<keyword evidence="3" id="KW-0813">Transport</keyword>
<evidence type="ECO:0000256" key="6">
    <source>
        <dbReference type="ARBA" id="ARBA00022847"/>
    </source>
</evidence>
<dbReference type="GO" id="GO:0006814">
    <property type="term" value="P:sodium ion transport"/>
    <property type="evidence" value="ECO:0007669"/>
    <property type="project" value="UniProtKB-KW"/>
</dbReference>
<feature type="transmembrane region" description="Helical" evidence="14">
    <location>
        <begin position="219"/>
        <end position="238"/>
    </location>
</feature>
<feature type="region of interest" description="Disordered" evidence="13">
    <location>
        <begin position="585"/>
        <end position="632"/>
    </location>
</feature>
<dbReference type="InterPro" id="IPR038377">
    <property type="entry name" value="Na/Glc_symporter_sf"/>
</dbReference>